<evidence type="ECO:0000313" key="4">
    <source>
        <dbReference type="Proteomes" id="UP001214250"/>
    </source>
</evidence>
<dbReference type="Gene3D" id="1.50.10.140">
    <property type="match status" value="1"/>
</dbReference>
<dbReference type="Proteomes" id="UP001214250">
    <property type="component" value="Chromosome 2"/>
</dbReference>
<proteinExistence type="predicted"/>
<keyword evidence="1" id="KW-0732">Signal</keyword>
<feature type="signal peptide" evidence="1">
    <location>
        <begin position="1"/>
        <end position="22"/>
    </location>
</feature>
<name>A0ABY7VXG6_9BACT</name>
<organism evidence="3 4">
    <name type="scientific">Lentisphaera profundi</name>
    <dbReference type="NCBI Taxonomy" id="1658616"/>
    <lineage>
        <taxon>Bacteria</taxon>
        <taxon>Pseudomonadati</taxon>
        <taxon>Lentisphaerota</taxon>
        <taxon>Lentisphaeria</taxon>
        <taxon>Lentisphaerales</taxon>
        <taxon>Lentisphaeraceae</taxon>
        <taxon>Lentisphaera</taxon>
    </lineage>
</organism>
<feature type="chain" id="PRO_5045937092" evidence="1">
    <location>
        <begin position="23"/>
        <end position="598"/>
    </location>
</feature>
<evidence type="ECO:0000256" key="1">
    <source>
        <dbReference type="SAM" id="SignalP"/>
    </source>
</evidence>
<keyword evidence="4" id="KW-1185">Reference proteome</keyword>
<dbReference type="EMBL" id="CP117812">
    <property type="protein sequence ID" value="WDE98611.1"/>
    <property type="molecule type" value="Genomic_DNA"/>
</dbReference>
<dbReference type="RefSeq" id="WP_274153482.1">
    <property type="nucleotide sequence ID" value="NZ_CP117812.1"/>
</dbReference>
<sequence>MKHTLLFLILILSVSIKGQNSADNEFLTQLATDTWHCLDAMIDETTGFPQDTQSPGGHTNTTNIGLYLASLCVATKTGLSSDQHAYARAEKILTSLESFDRMHGFMPHIIDVQLKSRKAHGIVAISDFNKLVVGLIMVRQVWPQLQTRIDTFIGAIEWHRLYNKDTGQVSWGYDFDNDTVTGWGSLWLAADTRSAAFLMIANDAAPANIWPKMEKNLKRTAYGNILTGYGMGGLFMMAMDSIFLPEITTEIGESSGNLAWQQIRFSKKRGYPFWGWSNSYMPGSGYTEGGHLSENVITPHAIALMIEHYPKHAISALRGLVDTGGTQGPKGYENKNWGLRDAYDMKKKQWDDHYLSLDQGMLFLAISNYLHQGLVRNIYAADPLVQKGLDLVSPYMKEDPSLLDLWAKRDSTQDQPILLQEKGDNIEIPLNQINFRAKPFIQVSAKNINKTPQINVDTQANDQPIAINFKLPKVNLRGLKALEIDIDVLQASQKNIGSLRLLIIDQHDQKRYAHFELKKDQKTYRIDSDQLLGIHIQEENIKSLELIFWTNPWYYQEHKLKAKQLSLQLSKVRFWTDFDKKMNILEATEINHAHLLTQ</sequence>
<reference evidence="3 4" key="1">
    <citation type="submission" date="2023-02" db="EMBL/GenBank/DDBJ databases">
        <title>Genome sequence of Lentisphaera profundi SAORIC-696.</title>
        <authorList>
            <person name="Kim e."/>
            <person name="Cho J.-C."/>
            <person name="Choi A."/>
            <person name="Kang I."/>
        </authorList>
    </citation>
    <scope>NUCLEOTIDE SEQUENCE [LARGE SCALE GENOMIC DNA]</scope>
    <source>
        <strain evidence="3 4">SAORIC-696</strain>
    </source>
</reference>
<accession>A0ABY7VXG6</accession>
<gene>
    <name evidence="3" type="ORF">PQO03_12260</name>
</gene>
<feature type="domain" description="Glycoamylase-like" evidence="2">
    <location>
        <begin position="213"/>
        <end position="380"/>
    </location>
</feature>
<evidence type="ECO:0000313" key="3">
    <source>
        <dbReference type="EMBL" id="WDE98611.1"/>
    </source>
</evidence>
<dbReference type="InterPro" id="IPR019282">
    <property type="entry name" value="Glycoamylase-like_cons_dom"/>
</dbReference>
<protein>
    <submittedName>
        <fullName evidence="3">Glucoamylase family protein</fullName>
    </submittedName>
</protein>
<dbReference type="Pfam" id="PF10091">
    <property type="entry name" value="Glycoamylase"/>
    <property type="match status" value="1"/>
</dbReference>
<evidence type="ECO:0000259" key="2">
    <source>
        <dbReference type="Pfam" id="PF10091"/>
    </source>
</evidence>